<evidence type="ECO:0000256" key="4">
    <source>
        <dbReference type="ARBA" id="ARBA00023180"/>
    </source>
</evidence>
<feature type="region of interest" description="Disordered" evidence="5">
    <location>
        <begin position="3372"/>
        <end position="3437"/>
    </location>
</feature>
<dbReference type="Proteomes" id="UP000006906">
    <property type="component" value="Chromosome 11"/>
</dbReference>
<feature type="compositionally biased region" description="Acidic residues" evidence="5">
    <location>
        <begin position="5780"/>
        <end position="5797"/>
    </location>
</feature>
<keyword evidence="4" id="KW-0325">Glycoprotein</keyword>
<feature type="compositionally biased region" description="Low complexity" evidence="5">
    <location>
        <begin position="4682"/>
        <end position="4693"/>
    </location>
</feature>
<evidence type="ECO:0000256" key="2">
    <source>
        <dbReference type="ARBA" id="ARBA00022729"/>
    </source>
</evidence>
<dbReference type="ExpressionAtlas" id="A0A2K3D7L3">
    <property type="expression patterns" value="baseline and differential"/>
</dbReference>
<dbReference type="InParanoid" id="A0A2K3D7L3"/>
<dbReference type="PANTHER" id="PTHR46769">
    <property type="entry name" value="POLYCYSTIC KIDNEY AND HEPATIC DISEASE 1 (AUTOSOMAL RECESSIVE)-LIKE 1"/>
    <property type="match status" value="1"/>
</dbReference>
<dbReference type="PANTHER" id="PTHR46769:SF2">
    <property type="entry name" value="FIBROCYSTIN-L ISOFORM 2 PRECURSOR-RELATED"/>
    <property type="match status" value="1"/>
</dbReference>
<dbReference type="InterPro" id="IPR014756">
    <property type="entry name" value="Ig_E-set"/>
</dbReference>
<feature type="domain" description="G8" evidence="7">
    <location>
        <begin position="3048"/>
        <end position="3190"/>
    </location>
</feature>
<feature type="region of interest" description="Disordered" evidence="5">
    <location>
        <begin position="5471"/>
        <end position="5491"/>
    </location>
</feature>
<evidence type="ECO:0000256" key="6">
    <source>
        <dbReference type="SAM" id="Phobius"/>
    </source>
</evidence>
<feature type="region of interest" description="Disordered" evidence="5">
    <location>
        <begin position="6142"/>
        <end position="6161"/>
    </location>
</feature>
<dbReference type="Pfam" id="PF10162">
    <property type="entry name" value="G8"/>
    <property type="match status" value="2"/>
</dbReference>
<dbReference type="Pfam" id="PF24606">
    <property type="entry name" value="CEMIP_beta-hel"/>
    <property type="match status" value="1"/>
</dbReference>
<dbReference type="SUPFAM" id="SSF81296">
    <property type="entry name" value="E set domains"/>
    <property type="match status" value="4"/>
</dbReference>
<evidence type="ECO:0000259" key="7">
    <source>
        <dbReference type="PROSITE" id="PS51484"/>
    </source>
</evidence>
<dbReference type="RefSeq" id="XP_042919413.1">
    <property type="nucleotide sequence ID" value="XM_043067416.1"/>
</dbReference>
<name>A0A2K3D7L3_CHLRE</name>
<keyword evidence="6" id="KW-0472">Membrane</keyword>
<feature type="transmembrane region" description="Helical" evidence="6">
    <location>
        <begin position="5815"/>
        <end position="5834"/>
    </location>
</feature>
<dbReference type="Gramene" id="PNW76522">
    <property type="protein sequence ID" value="PNW76522"/>
    <property type="gene ID" value="CHLRE_11g467663v5"/>
</dbReference>
<feature type="region of interest" description="Disordered" evidence="5">
    <location>
        <begin position="5960"/>
        <end position="6088"/>
    </location>
</feature>
<feature type="region of interest" description="Disordered" evidence="5">
    <location>
        <begin position="2692"/>
        <end position="2713"/>
    </location>
</feature>
<gene>
    <name evidence="9" type="ORF">CHLRE_11g467663v5</name>
</gene>
<feature type="region of interest" description="Disordered" evidence="5">
    <location>
        <begin position="6220"/>
        <end position="6300"/>
    </location>
</feature>
<feature type="region of interest" description="Disordered" evidence="5">
    <location>
        <begin position="857"/>
        <end position="927"/>
    </location>
</feature>
<feature type="region of interest" description="Disordered" evidence="5">
    <location>
        <begin position="4674"/>
        <end position="4693"/>
    </location>
</feature>
<feature type="compositionally biased region" description="Gly residues" evidence="5">
    <location>
        <begin position="5965"/>
        <end position="5975"/>
    </location>
</feature>
<dbReference type="CDD" id="cd00603">
    <property type="entry name" value="IPT_PCSR"/>
    <property type="match status" value="2"/>
</dbReference>
<feature type="compositionally biased region" description="Pro residues" evidence="5">
    <location>
        <begin position="5638"/>
        <end position="5650"/>
    </location>
</feature>
<feature type="compositionally biased region" description="Low complexity" evidence="5">
    <location>
        <begin position="857"/>
        <end position="872"/>
    </location>
</feature>
<keyword evidence="6" id="KW-1133">Transmembrane helix</keyword>
<dbReference type="InterPro" id="IPR019316">
    <property type="entry name" value="G8_domain"/>
</dbReference>
<dbReference type="OrthoDB" id="530609at2759"/>
<feature type="compositionally biased region" description="Low complexity" evidence="5">
    <location>
        <begin position="632"/>
        <end position="649"/>
    </location>
</feature>
<feature type="domain" description="G8" evidence="7">
    <location>
        <begin position="4200"/>
        <end position="4336"/>
    </location>
</feature>
<feature type="region of interest" description="Disordered" evidence="5">
    <location>
        <begin position="5246"/>
        <end position="5283"/>
    </location>
</feature>
<sequence length="6415" mass="637402">MSVSIGPYPCAVAPTLSSAQQVTCEAAPGLSGTYWVTVRRVSAGGAGPNSTTATTVTARLWGYTYTAGRSSSLRVVRPSAGPPGAELSVIGDPTGVVRSDCTPSVTGGDSECLGDVRVGLLQCKTQEGDLGAALDFSPRLRWSCCSPYRIRCTTAQPLRNNPRLPSLEPGAGTAGFFNVTARFEASSRGALPLINGNAWLYTADGTPYLYSVYPEVVSISPATGSAAGGTRVTLRGRGFPDLRRQLQGGSGGSGGWGQRERVSVWLGGAPCEVVDSTYSSLTCVTAPQPAAPPLNASATPIAGLYPGMRGVEYEFYPLGEAAVPPYNELWRLNASGSRGNNSNSSTNGSSSASSSGSGSSRAIRVEDVPGAYRVVLDGRMEGRDDDFNRSYACSRMRGFFVAPRTAMYQFIVGSDDYAQLNGTWINGTTGTSNSSGSNTGAGANGWEVTRLLARNTGAYYVDWWTQALSSTVHPPVPLAAGQPLLLDVAHCNRQGPGIAQVGVRILGDTPQANSLSETQRVVVAGSRLGRSLAVKYLYAAAANTSALALVQVTLATDSAARVANDTQLGLQLTLEVGSSNGSSAGGSSGSSPAAVRVNVTLPVTAVAGEMTRLVRNALLAAGAIQLLPPATAANGSSRGSNNSGSGAVGPRMRSNATAVGVRKVVNGNILTLEIGVETWALQPPPSPLPAPSNGSSSSSGAGAAAVVPPTFTVLAAAVVVVPPTRNTSSNPSSVAIVPDLTSPTCRFANLLMAPVPGSAAWAAYHAPPRTAPGPSPPNLTAVYSTFNISVDLNPVRPAADVDPTGSWILSATNPGAAAGVSFTFSWNSPPEALAAALLNLTSTTMDVRMSGILGGASSSGNGTSSSNITGITAGTGGSGSVTSDPSASAAASAPLPPAAPFFGGDDVFSPPPPPPPPSGPASGPAVVGDGPVREGAYLAIVWNVTVPSWSLFVPAVSNLTLSAVPGDGFPTAAPTVVLPVTGGGSAPPLLPATAGNASSGGTDSTSGVAAAAATPPPVAMMAVETRPVAAPPTGVIRLAYDNECEYSAEIDVYWETSDVIGAKLAALPGLTKPRRSGRFYANDTSLHITFQMDPFLHPGDQPRIRIADTRGLSGEATAFYATSDYAGSNDTLYFPLPVDFMRLTVGAPNSGQLTVNGVSAACAHPSGVCGFAYDGSATGAGGSNGTGSNSLPLTPAVVSVEPIRVTFQPPAVLSKQLVITGSGFTPSTQANASIASSAAAAAASGAAAGLLPADTLEVRVGGAPCVVTAATDTTITCNLTLSAPAQSQQQLAGQAPPPPPVPSLAAGLQPLTVYVPGKGRAAGAPVLVVDALVVTSVWPQQVSMYGATLIRIGGHGFVSSASISILSSAPSTAPGATEAAAGAGAALVGPCAGLRVRVGGVGCSLVECAPDHLTALYPGPAVPSAAVAGDGVMEVELQVLAANGSVITSSYLTQQAAAAVGMPPAPSTILSTMAPAITAIDPRPSIQQTQQPQQAQAQAPLSAAGGDSVRVTLSAAARPSDVLGVFLVPSAGSSSSTGANSSNSSGSGSGSTGSCSGSGSGAVGMTPLAAALAAAVPCAAVTWQQQPSSSSSASASVAVCTTRPMPPGSYQAMVVLNGSSTASGGSSAAASANAGGSSSTSSGAYYAQGLTLLSSGSMSVDLSVTSVSPAAGSVGGGTLLTLTGFGFVAAGAINSTDAIRVFVTVPVSDTFPTGLLPCDVTSATATQLVCRTRPHLAATADLDDPLATKRLPKVTPAATVVVSICDPAASGGGGGGTSGISTARLSGALACSESRPTPVVSRCTGQCEFSYSADATPVVGYLDSPAVPAGVADVQVLVFGRNLSAVTTARLLLLPASFGTDGSSSGVSLGAGTSSGAGASISPAAAAATLAATEAAILAAEVVATPVAAAAAAAAGPAVEAVGFGVPGDLPVGRYAVQLVDTYGGVSVDPFQAGILIVQLQLGSVSPAALSLAGGLPLTLTLSGPGLLLPGNPAAHTVTLGGNSITGGNSSGAAPPPLGPAGLSCPVLNVSSDGRQLTCRAPPLTGLLLAEFWNLPEGLSGSVLPPLEIYMNPDIVTTQPGGVAFNYLTGQSPLPGDIRTRFWGARFSWYMQLTRDENVTFSLAADDLCRLLVNGVPIIPSAGSGGRTAAATLRAGINSFVLVFLQYGGTAWLRFLVAPHPGTGTPVAPDWSRVTPVPPGTPLPVTLVLNGASAAAGCDATQLVLRLPLAAGARQQELPFEPDQVHLANGTCAVVYSTYRTPTLVGVIASNGTLNPAASGVDLPALNATRPSFTTGGGGGAASSNANSSSTATAAWTLYVYGSWLADQPLDAVRVTVGGRPCVYLPSAASAIANDSNTVTGSGSDGADGSSANTTETSSSAPSVTAATLVPLDPPAVAAASGNGGTMLTRLACLAPPLPWGTWPVAATVDGLGAVRPPPSSSSAVAAVSYGLRVTEVLSPVTGARAYCQVSLFGGGTVSLAGVGFVPGLSDASLGRSMNVSWWSSTSSSCNSSSSVTAAGAACSWFGVATPPDAAAATGQLRLALLASDGATATFTMQRYSLRSVAPRLNATILAGSSNRSSNGSSGSSSSNGILLDDWRYLGNVSVRSALRWRVQVAATAVAGGAAAGATTEVTGLVGMCGGRTPRVESFEVLPAAADPTSTGGGNGTVMPTSLRLSWVLPYAANAGGGGGSTGSWPDLLQSPPQPGNPSAASVELEAVAVAADGSSSSSAISSGGNGSGGGSSGWVLSCANATVVTSAADEAAGSYSETLECALPADLPAGVNYTIWACVQPFGCGYHPFDFPVALQLNGLDPASPTAGPTTGGTAVVIRLRGHSQDPGQVAARFGSSICRITAVDARSITCITGLLPYDATQSDPTVARVLPLSVTPRWGAAEVTDPGTTFTFLPDQDVYVTSVAPAYGSTAGGTRITITGRGFTPRQAGGNTTSSGSSSSSSSAAAAVVAIGGALSCGSVVILNDTAVQCTVPVLPFNMTSGVWMTVTVTPAGRTPSAPRTIRTAASANQTVPPQLLPPPAASFRYLDAWSSPASWPSGRLPQAGDDVAVAAGRALLLDVSPPPLGALLVLGWLVFDDTQPALELQARSILIDGGGRLSVGSADQPYASAATITLLGNPPAVSPDDSGGVSGCVDDGASGAAGGLPLYGTKMIAVRQGVLEMYGTPRSPPYTTLNATANPGDGAILVNGAVDWKAGDRIVIASSSFFADEVDEATVVSVTTTTTSSPSGDVVSRVALDAPLSYTHLGVVVAPPAAAAAGLTRPAQPLDMRATVALLSRNVVLQGDAASANSMFGARLVAHPPPSPLASVLRLSHISMRRMGQPLALQPLQPSPVAPPAVAPAGFSMLWHSLGDLPTNADRSINANNSSGGSTSTGASSSTTTGSTSSGGQASIPASGGSSSSNSSSSSGTSSGTSSSISSNSLPSPWLRECVLQDAYARGLVAIGTRGGVIERTVTYNTYGHSFALDTGAETGILFDSNLGILAREARALTTRDTQMPSVFWVSNPNNTLRNNVAAGSDHTGFLYRLPDNPEGAAALTSSTSICPRFTAMPSNVLATGGSSNGSSSNGSSSNGSVSGGFASNTAHSALLYGLRVHPEYFPRANPCSRYAAPLQQAAAVFDGLTAFKCGLKGAAASVVGLVQFRGMALGDNGGGPVTPNTTLIKETGAQAEIAWVVDDRSRVTPLLIALAGVFSTTLYGRTAAGAVGTAGRWPNATRRIAGVATQSSVPGSSYHQSGLALVNVTFARAYLTGRLAVTPRAPWPQHYALEPCARCAPSTGGATAFLAGAQFVDGAAGDEAAALAALAAAGAAAAGDLTDAGVPGGSVVARLVRRPALAFWSWPFQGVYEDTDGSLLSAAALSPLLPLPPSVLQALGGASSNSSGSISSTSTAGGSAGNVTATSTAAAAVAWAGATFHSGVSFSRSLSYGGTGSSNSSSNSSSAAALPGIFDPESCVLLRGLRGQPSSNEGVVCAPRAGPFRRLIISDVGPTPDLAGQPLVVVDVATNRSAWVQPSTSNDNGGYVLVLPVRREFWIHWRTDTWERLDPATYRMWRLDNLANSTQNHLYITTKYMDVYDSFTANTALITGAAATPRPPALTSTAHGATSYNVTLTPNSWRWSIPPPPGTSTTQSLATVSFSDTAVTTYLSGASTSSVRIIAATCPAAGCDSPPAKFSALREPYLRWSRVSTWASRPGGKPAPGANVTVPAGWALLLDESPPALGSLVVLGSLRFDPLQDITLTAAAVMVLAGGSISAGTPSAPHPRIARILLTGSRGGAGWRLPSAAGPGYAAGTDLGNKVLAVLGGGTLDLHGRAQARRWTRLARPAAPGDTVLRLDVPLSDLDGSWQPGDRVLVGSSSYNQYQSEVRYIVAVLPYSALTAVDGGGGGAASADGNLTAVVLDSPLRHPHAARGRSYPVSANGNSSSGSSSNGNATLSVDLRAEVALLSSNVGIAAAEAFDSSSSGLVGPGSGLDLADLYNTDTGSSSSGSSSAGSGPIGSSSITGSFGSGASGIIHGVRLLVSGSSNARLSNVAIERCGQEAAVAASDTLASGAGSSSGNSSSSSSSSSSSGLRPCVLFDSLSAPRAGSSITVDGRSYSRYLRDCAVVAGVGGNVAVTGNQTSPYGALVSGSVLYGTYGGANVLLRTAGNTLRQTLATGAVQPSIAGSGTGSSSSSTGSSNGSSNGAYVANIQVVQAGNWVDGNVAAGSDRFGFIASGVPCATTIISNTSSSLPPSSSNSSVNSSANTTTTAANSTTGAALDGDGDPGLPTWALGSFRNNTAHGCLVGLWLRSSAASRAAAPGGGGGRCTALSNFTAHTNWDYGLLTLRGIDTDVRMYDVALLDNRHAGAALLRQGGFTERAGVSWRGGLLAGRTSPVLCALCASPSDAGCHQRLTPQSYNRALPYTPSIGFVAAAFALGFANSAGSGPWEAVTSYPTVFGHANITGITVADFEGASGCGGGSFAFANNPTAPDASHPHFFRRITLANTRTDGSSQGLFLMRGPDPAWRNPLDCGTANYTAGATPLPLNCAGPSRTLFKDLDGSLGLSPAGSPVTVLGALPDGPRPQPLAQAPPVPSGSGCIYRGDLGTYVCAGPAGGEATGVFDPQLFVLASRDSDNQVRGPEAVAFNVSGSVDVVVPAMDQSWCFDGVMHASSGGGGNASSVTSCRRRLSAFWSYVPTGGEVGVELIGNAPRSFQLWLPYAPSASEVVLTITFPARQRASRRYVLVPPTAFSTANSTSSNTTNTSAFNTTSTGNATASSTNNTSTDPLEPSVRANALPYGPPVAYDGTPHGSYWWDEDGGRLVVKMVGGSKSLEVRTEAAAMVGLGFELPISDWTPGIQAAVVAALSVASGINDTRRLQVSRVTPGSVLVDLLLYEDPAAAAAVAAAAAAAATRPNSTAGSSVWPSAATAGGLGGLDPATQAALSAQISTQNPTQQQQTLATARSAATAAATAAAASSDDPAAAAATNSNGTSSTDGATAPDAFPASLLADLLKLVSMLGAPTASAKVGVSVLPGDIKLIAAYGTDGSNLFVTAPETAAAISAAVDAAVGAVTAPPPSPPPAPPPSPNPAPLLPPSPPQPPSPPPLPPALPPPPSPPPSPPSPPSPPPLAPSPPSSPGVRDLVSPPLPVLPRPPTPSPATLIPQIQLEDAPVEPAMSGFQDPPPPPSSIAFSDPGNAPSPPSSLASGSSSGVAIGVIVPAAVGAAVAVGVAAAAFMFFRRRQAAAAAAAAAGAGGPTSPGGGKTRSSALDRWNFRRVQGRGGKRGDDDGDVVEYDLEHEGEEGDGSVAAAGELSPPRSPRRIAMNAAMAAAAAAAAAAASATAGGAGGDAGGGSSRTSPADKPSGLLSRPASGRSGAATPRHHSQSAVTPDPFGTSLPLPPSLGAGNGSAASAIKLLQPPLLPSWRTAAAASAKLLPPIVKLKDLPRRLPAISTKLYDAGGAAAADAWSPKGGAGGGGGVGYEGATSDRTPRFEGGLATAPLPQATPTRTYTPRTMARPPLAPSSRTPRAHSAPRERGISDTGSGGADGFFNGGGGDKDSGAFTPRLDAVASLPGGMDGSGGESDGCSSPRRAGLRPVSSAFGAAAEAAAGDSTPTYAARPGAGLAGGLAAAYAAAAAAVTTAISARGFGRSTSTTGSARAGAAGGSPSDPSILLWHNAIAAPSGAPFHDAPAAAGAVGLQPPPANARTLSMPRMGPGHGPGWSRFAPSGGAGGGPGGATVASATGGRSDSGEANRPWSARMAAGSTAAPAKVGGGGPPASGVWRDGPRSAAVMPGGDGHRGVPSGGGGYAAGGNGYNLATVTGATATDGATSALLPLRACSSTGNMAALDHGPGSVSPPRPLPPRVVLEGEGPRTAHVGAVGYAAAGGALAARPPLPPSSSIGRRASFGAADAAGSMGGVL</sequence>
<feature type="compositionally biased region" description="Low complexity" evidence="5">
    <location>
        <begin position="5246"/>
        <end position="5278"/>
    </location>
</feature>
<dbReference type="KEGG" id="cre:CHLRE_11g467663v5"/>
<dbReference type="InterPro" id="IPR052387">
    <property type="entry name" value="Fibrocystin"/>
</dbReference>
<dbReference type="SMART" id="SM01225">
    <property type="entry name" value="G8"/>
    <property type="match status" value="2"/>
</dbReference>
<feature type="region of interest" description="Disordered" evidence="5">
    <location>
        <begin position="4564"/>
        <end position="4583"/>
    </location>
</feature>
<dbReference type="PROSITE" id="PS51820">
    <property type="entry name" value="PA14"/>
    <property type="match status" value="2"/>
</dbReference>
<feature type="compositionally biased region" description="Pro residues" evidence="5">
    <location>
        <begin position="909"/>
        <end position="919"/>
    </location>
</feature>
<feature type="region of interest" description="Disordered" evidence="5">
    <location>
        <begin position="4420"/>
        <end position="4444"/>
    </location>
</feature>
<keyword evidence="6" id="KW-0812">Transmembrane</keyword>
<protein>
    <submittedName>
        <fullName evidence="9">Uncharacterized protein</fullName>
    </submittedName>
</protein>
<keyword evidence="10" id="KW-1185">Reference proteome</keyword>
<evidence type="ECO:0000313" key="9">
    <source>
        <dbReference type="EMBL" id="PNW76522.1"/>
    </source>
</evidence>
<feature type="compositionally biased region" description="Pro residues" evidence="5">
    <location>
        <begin position="5567"/>
        <end position="5629"/>
    </location>
</feature>
<feature type="compositionally biased region" description="Low complexity" evidence="5">
    <location>
        <begin position="3381"/>
        <end position="3437"/>
    </location>
</feature>
<feature type="compositionally biased region" description="Gly residues" evidence="5">
    <location>
        <begin position="5745"/>
        <end position="5756"/>
    </location>
</feature>
<feature type="region of interest" description="Disordered" evidence="5">
    <location>
        <begin position="631"/>
        <end position="652"/>
    </location>
</feature>
<feature type="domain" description="PA14" evidence="8">
    <location>
        <begin position="344"/>
        <end position="519"/>
    </location>
</feature>
<evidence type="ECO:0000256" key="3">
    <source>
        <dbReference type="ARBA" id="ARBA00022737"/>
    </source>
</evidence>
<dbReference type="GeneID" id="5724352"/>
<evidence type="ECO:0000259" key="8">
    <source>
        <dbReference type="PROSITE" id="PS51820"/>
    </source>
</evidence>
<feature type="region of interest" description="Disordered" evidence="5">
    <location>
        <begin position="4741"/>
        <end position="4776"/>
    </location>
</feature>
<feature type="compositionally biased region" description="Low complexity" evidence="5">
    <location>
        <begin position="880"/>
        <end position="893"/>
    </location>
</feature>
<dbReference type="EMBL" id="CM008972">
    <property type="protein sequence ID" value="PNW76522.1"/>
    <property type="molecule type" value="Genomic_DNA"/>
</dbReference>
<evidence type="ECO:0000256" key="5">
    <source>
        <dbReference type="SAM" id="MobiDB-lite"/>
    </source>
</evidence>
<feature type="region of interest" description="Disordered" evidence="5">
    <location>
        <begin position="2932"/>
        <end position="2954"/>
    </location>
</feature>
<dbReference type="InterPro" id="IPR002909">
    <property type="entry name" value="IPT_dom"/>
</dbReference>
<dbReference type="Gene3D" id="2.60.40.10">
    <property type="entry name" value="Immunoglobulins"/>
    <property type="match status" value="4"/>
</dbReference>
<feature type="region of interest" description="Disordered" evidence="5">
    <location>
        <begin position="5744"/>
        <end position="5811"/>
    </location>
</feature>
<evidence type="ECO:0000256" key="1">
    <source>
        <dbReference type="ARBA" id="ARBA00004196"/>
    </source>
</evidence>
<feature type="compositionally biased region" description="Low complexity" evidence="5">
    <location>
        <begin position="6142"/>
        <end position="6155"/>
    </location>
</feature>
<feature type="region of interest" description="Disordered" evidence="5">
    <location>
        <begin position="1532"/>
        <end position="1559"/>
    </location>
</feature>
<evidence type="ECO:0000313" key="10">
    <source>
        <dbReference type="Proteomes" id="UP000006906"/>
    </source>
</evidence>
<comment type="subcellular location">
    <subcellularLocation>
        <location evidence="1">Cell envelope</location>
    </subcellularLocation>
</comment>
<dbReference type="InterPro" id="IPR055401">
    <property type="entry name" value="CEMIP_beta-hel_dom"/>
</dbReference>
<feature type="transmembrane region" description="Helical" evidence="6">
    <location>
        <begin position="5705"/>
        <end position="5731"/>
    </location>
</feature>
<keyword evidence="2" id="KW-0732">Signal</keyword>
<keyword evidence="3" id="KW-0677">Repeat</keyword>
<feature type="domain" description="PA14" evidence="8">
    <location>
        <begin position="2043"/>
        <end position="2191"/>
    </location>
</feature>
<dbReference type="Pfam" id="PF01833">
    <property type="entry name" value="TIG"/>
    <property type="match status" value="3"/>
</dbReference>
<feature type="compositionally biased region" description="Low complexity" evidence="5">
    <location>
        <begin position="4430"/>
        <end position="4444"/>
    </location>
</feature>
<dbReference type="PROSITE" id="PS51484">
    <property type="entry name" value="G8"/>
    <property type="match status" value="2"/>
</dbReference>
<accession>A0A2K3D7L3</accession>
<proteinExistence type="predicted"/>
<dbReference type="InterPro" id="IPR013783">
    <property type="entry name" value="Ig-like_fold"/>
</dbReference>
<dbReference type="InterPro" id="IPR037524">
    <property type="entry name" value="PA14/GLEYA"/>
</dbReference>
<feature type="region of interest" description="Disordered" evidence="5">
    <location>
        <begin position="5565"/>
        <end position="5702"/>
    </location>
</feature>
<feature type="compositionally biased region" description="Gly residues" evidence="5">
    <location>
        <begin position="5837"/>
        <end position="5847"/>
    </location>
</feature>
<feature type="region of interest" description="Disordered" evidence="5">
    <location>
        <begin position="5835"/>
        <end position="5897"/>
    </location>
</feature>
<feature type="region of interest" description="Disordered" evidence="5">
    <location>
        <begin position="2355"/>
        <end position="2384"/>
    </location>
</feature>
<feature type="compositionally biased region" description="Low complexity" evidence="5">
    <location>
        <begin position="2361"/>
        <end position="2384"/>
    </location>
</feature>
<organism evidence="9 10">
    <name type="scientific">Chlamydomonas reinhardtii</name>
    <name type="common">Chlamydomonas smithii</name>
    <dbReference type="NCBI Taxonomy" id="3055"/>
    <lineage>
        <taxon>Eukaryota</taxon>
        <taxon>Viridiplantae</taxon>
        <taxon>Chlorophyta</taxon>
        <taxon>core chlorophytes</taxon>
        <taxon>Chlorophyceae</taxon>
        <taxon>CS clade</taxon>
        <taxon>Chlamydomonadales</taxon>
        <taxon>Chlamydomonadaceae</taxon>
        <taxon>Chlamydomonas</taxon>
    </lineage>
</organism>
<reference evidence="9 10" key="1">
    <citation type="journal article" date="2007" name="Science">
        <title>The Chlamydomonas genome reveals the evolution of key animal and plant functions.</title>
        <authorList>
            <person name="Merchant S.S."/>
            <person name="Prochnik S.E."/>
            <person name="Vallon O."/>
            <person name="Harris E.H."/>
            <person name="Karpowicz S.J."/>
            <person name="Witman G.B."/>
            <person name="Terry A."/>
            <person name="Salamov A."/>
            <person name="Fritz-Laylin L.K."/>
            <person name="Marechal-Drouard L."/>
            <person name="Marshall W.F."/>
            <person name="Qu L.H."/>
            <person name="Nelson D.R."/>
            <person name="Sanderfoot A.A."/>
            <person name="Spalding M.H."/>
            <person name="Kapitonov V.V."/>
            <person name="Ren Q."/>
            <person name="Ferris P."/>
            <person name="Lindquist E."/>
            <person name="Shapiro H."/>
            <person name="Lucas S.M."/>
            <person name="Grimwood J."/>
            <person name="Schmutz J."/>
            <person name="Cardol P."/>
            <person name="Cerutti H."/>
            <person name="Chanfreau G."/>
            <person name="Chen C.L."/>
            <person name="Cognat V."/>
            <person name="Croft M.T."/>
            <person name="Dent R."/>
            <person name="Dutcher S."/>
            <person name="Fernandez E."/>
            <person name="Fukuzawa H."/>
            <person name="Gonzalez-Ballester D."/>
            <person name="Gonzalez-Halphen D."/>
            <person name="Hallmann A."/>
            <person name="Hanikenne M."/>
            <person name="Hippler M."/>
            <person name="Inwood W."/>
            <person name="Jabbari K."/>
            <person name="Kalanon M."/>
            <person name="Kuras R."/>
            <person name="Lefebvre P.A."/>
            <person name="Lemaire S.D."/>
            <person name="Lobanov A.V."/>
            <person name="Lohr M."/>
            <person name="Manuell A."/>
            <person name="Meier I."/>
            <person name="Mets L."/>
            <person name="Mittag M."/>
            <person name="Mittelmeier T."/>
            <person name="Moroney J.V."/>
            <person name="Moseley J."/>
            <person name="Napoli C."/>
            <person name="Nedelcu A.M."/>
            <person name="Niyogi K."/>
            <person name="Novoselov S.V."/>
            <person name="Paulsen I.T."/>
            <person name="Pazour G."/>
            <person name="Purton S."/>
            <person name="Ral J.P."/>
            <person name="Riano-Pachon D.M."/>
            <person name="Riekhof W."/>
            <person name="Rymarquis L."/>
            <person name="Schroda M."/>
            <person name="Stern D."/>
            <person name="Umen J."/>
            <person name="Willows R."/>
            <person name="Wilson N."/>
            <person name="Zimmer S.L."/>
            <person name="Allmer J."/>
            <person name="Balk J."/>
            <person name="Bisova K."/>
            <person name="Chen C.J."/>
            <person name="Elias M."/>
            <person name="Gendler K."/>
            <person name="Hauser C."/>
            <person name="Lamb M.R."/>
            <person name="Ledford H."/>
            <person name="Long J.C."/>
            <person name="Minagawa J."/>
            <person name="Page M.D."/>
            <person name="Pan J."/>
            <person name="Pootakham W."/>
            <person name="Roje S."/>
            <person name="Rose A."/>
            <person name="Stahlberg E."/>
            <person name="Terauchi A.M."/>
            <person name="Yang P."/>
            <person name="Ball S."/>
            <person name="Bowler C."/>
            <person name="Dieckmann C.L."/>
            <person name="Gladyshev V.N."/>
            <person name="Green P."/>
            <person name="Jorgensen R."/>
            <person name="Mayfield S."/>
            <person name="Mueller-Roeber B."/>
            <person name="Rajamani S."/>
            <person name="Sayre R.T."/>
            <person name="Brokstein P."/>
            <person name="Dubchak I."/>
            <person name="Goodstein D."/>
            <person name="Hornick L."/>
            <person name="Huang Y.W."/>
            <person name="Jhaveri J."/>
            <person name="Luo Y."/>
            <person name="Martinez D."/>
            <person name="Ngau W.C."/>
            <person name="Otillar B."/>
            <person name="Poliakov A."/>
            <person name="Porter A."/>
            <person name="Szajkowski L."/>
            <person name="Werner G."/>
            <person name="Zhou K."/>
            <person name="Grigoriev I.V."/>
            <person name="Rokhsar D.S."/>
            <person name="Grossman A.R."/>
        </authorList>
    </citation>
    <scope>NUCLEOTIDE SEQUENCE [LARGE SCALE GENOMIC DNA]</scope>
    <source>
        <strain evidence="10">CC-503</strain>
    </source>
</reference>
<feature type="compositionally biased region" description="Gly residues" evidence="5">
    <location>
        <begin position="6036"/>
        <end position="6048"/>
    </location>
</feature>
<feature type="region of interest" description="Disordered" evidence="5">
    <location>
        <begin position="337"/>
        <end position="362"/>
    </location>
</feature>
<feature type="compositionally biased region" description="Low complexity" evidence="5">
    <location>
        <begin position="1532"/>
        <end position="1546"/>
    </location>
</feature>
<dbReference type="SMART" id="SM00429">
    <property type="entry name" value="IPT"/>
    <property type="match status" value="4"/>
</dbReference>
<dbReference type="STRING" id="3055.A0A2K3D7L3"/>
<dbReference type="CDD" id="cd00102">
    <property type="entry name" value="IPT"/>
    <property type="match status" value="1"/>
</dbReference>
<feature type="compositionally biased region" description="Gly residues" evidence="5">
    <location>
        <begin position="1547"/>
        <end position="1559"/>
    </location>
</feature>